<evidence type="ECO:0000313" key="8">
    <source>
        <dbReference type="Proteomes" id="UP001345013"/>
    </source>
</evidence>
<evidence type="ECO:0000256" key="2">
    <source>
        <dbReference type="ARBA" id="ARBA00022448"/>
    </source>
</evidence>
<organism evidence="7 8">
    <name type="scientific">Lithohypha guttulata</name>
    <dbReference type="NCBI Taxonomy" id="1690604"/>
    <lineage>
        <taxon>Eukaryota</taxon>
        <taxon>Fungi</taxon>
        <taxon>Dikarya</taxon>
        <taxon>Ascomycota</taxon>
        <taxon>Pezizomycotina</taxon>
        <taxon>Eurotiomycetes</taxon>
        <taxon>Chaetothyriomycetidae</taxon>
        <taxon>Chaetothyriales</taxon>
        <taxon>Trichomeriaceae</taxon>
        <taxon>Lithohypha</taxon>
    </lineage>
</organism>
<evidence type="ECO:0000256" key="5">
    <source>
        <dbReference type="ARBA" id="ARBA00023136"/>
    </source>
</evidence>
<keyword evidence="4 6" id="KW-1133">Transmembrane helix</keyword>
<accession>A0ABR0KAG3</accession>
<dbReference type="InterPro" id="IPR036259">
    <property type="entry name" value="MFS_trans_sf"/>
</dbReference>
<dbReference type="PANTHER" id="PTHR48020:SF9">
    <property type="entry name" value="MAJOR FACILITATOR SUPERFAMILY (MFS) PROFILE DOMAIN-CONTAINING PROTEIN"/>
    <property type="match status" value="1"/>
</dbReference>
<evidence type="ECO:0000256" key="6">
    <source>
        <dbReference type="SAM" id="Phobius"/>
    </source>
</evidence>
<dbReference type="PANTHER" id="PTHR48020">
    <property type="entry name" value="PROTON MYO-INOSITOL COTRANSPORTER"/>
    <property type="match status" value="1"/>
</dbReference>
<keyword evidence="5 6" id="KW-0472">Membrane</keyword>
<dbReference type="InterPro" id="IPR005828">
    <property type="entry name" value="MFS_sugar_transport-like"/>
</dbReference>
<keyword evidence="2" id="KW-0813">Transport</keyword>
<comment type="caution">
    <text evidence="7">The sequence shown here is derived from an EMBL/GenBank/DDBJ whole genome shotgun (WGS) entry which is preliminary data.</text>
</comment>
<reference evidence="7 8" key="1">
    <citation type="submission" date="2023-08" db="EMBL/GenBank/DDBJ databases">
        <title>Black Yeasts Isolated from many extreme environments.</title>
        <authorList>
            <person name="Coleine C."/>
            <person name="Stajich J.E."/>
            <person name="Selbmann L."/>
        </authorList>
    </citation>
    <scope>NUCLEOTIDE SEQUENCE [LARGE SCALE GENOMIC DNA]</scope>
    <source>
        <strain evidence="7 8">CCFEE 5885</strain>
    </source>
</reference>
<dbReference type="Gene3D" id="1.20.1250.20">
    <property type="entry name" value="MFS general substrate transporter like domains"/>
    <property type="match status" value="1"/>
</dbReference>
<keyword evidence="8" id="KW-1185">Reference proteome</keyword>
<dbReference type="Proteomes" id="UP001345013">
    <property type="component" value="Unassembled WGS sequence"/>
</dbReference>
<dbReference type="Pfam" id="PF00083">
    <property type="entry name" value="Sugar_tr"/>
    <property type="match status" value="1"/>
</dbReference>
<dbReference type="InterPro" id="IPR050814">
    <property type="entry name" value="Myo-inositol_Transporter"/>
</dbReference>
<evidence type="ECO:0000256" key="1">
    <source>
        <dbReference type="ARBA" id="ARBA00004370"/>
    </source>
</evidence>
<gene>
    <name evidence="7" type="primary">HXT4_2</name>
    <name evidence="7" type="ORF">LTR24_004927</name>
</gene>
<evidence type="ECO:0000256" key="3">
    <source>
        <dbReference type="ARBA" id="ARBA00022692"/>
    </source>
</evidence>
<keyword evidence="3 6" id="KW-0812">Transmembrane</keyword>
<name>A0ABR0KAG3_9EURO</name>
<comment type="subcellular location">
    <subcellularLocation>
        <location evidence="1">Membrane</location>
    </subcellularLocation>
</comment>
<dbReference type="SUPFAM" id="SSF103473">
    <property type="entry name" value="MFS general substrate transporter"/>
    <property type="match status" value="1"/>
</dbReference>
<sequence length="118" mass="13215">MESTDLNLFFCSWLVTFFFARMQRAMGQTGLALGFYGGIAVVGCFYQLLFMPETKNKTLEEIDLIFSKPTSQLVRENLRNTSETMSALMHGRFGEVFAPTKETHATVRTESGAGTLKV</sequence>
<protein>
    <submittedName>
        <fullName evidence="7">Fructose symporter</fullName>
    </submittedName>
</protein>
<evidence type="ECO:0000256" key="4">
    <source>
        <dbReference type="ARBA" id="ARBA00022989"/>
    </source>
</evidence>
<dbReference type="EMBL" id="JAVRRG010000053">
    <property type="protein sequence ID" value="KAK5092735.1"/>
    <property type="molecule type" value="Genomic_DNA"/>
</dbReference>
<feature type="transmembrane region" description="Helical" evidence="6">
    <location>
        <begin position="29"/>
        <end position="49"/>
    </location>
</feature>
<proteinExistence type="predicted"/>
<evidence type="ECO:0000313" key="7">
    <source>
        <dbReference type="EMBL" id="KAK5092735.1"/>
    </source>
</evidence>